<dbReference type="SUPFAM" id="SSF54001">
    <property type="entry name" value="Cysteine proteinases"/>
    <property type="match status" value="1"/>
</dbReference>
<dbReference type="PANTHER" id="PTHR24006:SF915">
    <property type="entry name" value="UBIQUITIN CARBOXYL-TERMINAL HYDROLASE-RELATED"/>
    <property type="match status" value="1"/>
</dbReference>
<feature type="region of interest" description="Disordered" evidence="2">
    <location>
        <begin position="355"/>
        <end position="378"/>
    </location>
</feature>
<dbReference type="CDD" id="cd02257">
    <property type="entry name" value="Peptidase_C19"/>
    <property type="match status" value="2"/>
</dbReference>
<feature type="compositionally biased region" description="Polar residues" evidence="2">
    <location>
        <begin position="367"/>
        <end position="378"/>
    </location>
</feature>
<dbReference type="GO" id="GO:0006508">
    <property type="term" value="P:proteolysis"/>
    <property type="evidence" value="ECO:0007669"/>
    <property type="project" value="UniProtKB-KW"/>
</dbReference>
<dbReference type="GO" id="GO:0005829">
    <property type="term" value="C:cytosol"/>
    <property type="evidence" value="ECO:0007669"/>
    <property type="project" value="TreeGrafter"/>
</dbReference>
<keyword evidence="1" id="KW-0378">Hydrolase</keyword>
<dbReference type="SMART" id="SM00726">
    <property type="entry name" value="UIM"/>
    <property type="match status" value="3"/>
</dbReference>
<dbReference type="Gene3D" id="3.90.70.10">
    <property type="entry name" value="Cysteine proteinases"/>
    <property type="match status" value="2"/>
</dbReference>
<evidence type="ECO:0000313" key="4">
    <source>
        <dbReference type="EMBL" id="KAK2141759.1"/>
    </source>
</evidence>
<feature type="domain" description="USP" evidence="3">
    <location>
        <begin position="243"/>
        <end position="904"/>
    </location>
</feature>
<dbReference type="GO" id="GO:0005634">
    <property type="term" value="C:nucleus"/>
    <property type="evidence" value="ECO:0007669"/>
    <property type="project" value="TreeGrafter"/>
</dbReference>
<feature type="compositionally biased region" description="Polar residues" evidence="2">
    <location>
        <begin position="698"/>
        <end position="710"/>
    </location>
</feature>
<feature type="region of interest" description="Disordered" evidence="2">
    <location>
        <begin position="687"/>
        <end position="746"/>
    </location>
</feature>
<keyword evidence="1" id="KW-0645">Protease</keyword>
<dbReference type="PROSITE" id="PS00972">
    <property type="entry name" value="USP_1"/>
    <property type="match status" value="1"/>
</dbReference>
<dbReference type="InterPro" id="IPR003903">
    <property type="entry name" value="UIM_dom"/>
</dbReference>
<dbReference type="GO" id="GO:0000082">
    <property type="term" value="P:G1/S transition of mitotic cell cycle"/>
    <property type="evidence" value="ECO:0007669"/>
    <property type="project" value="TreeGrafter"/>
</dbReference>
<name>A0AAD9MSV2_9ANNE</name>
<dbReference type="InterPro" id="IPR038765">
    <property type="entry name" value="Papain-like_cys_pep_sf"/>
</dbReference>
<comment type="caution">
    <text evidence="4">The sequence shown here is derived from an EMBL/GenBank/DDBJ whole genome shotgun (WGS) entry which is preliminary data.</text>
</comment>
<dbReference type="InterPro" id="IPR018200">
    <property type="entry name" value="USP_CS"/>
</dbReference>
<dbReference type="InterPro" id="IPR001394">
    <property type="entry name" value="Peptidase_C19_UCH"/>
</dbReference>
<dbReference type="PANTHER" id="PTHR24006">
    <property type="entry name" value="UBIQUITIN CARBOXYL-TERMINAL HYDROLASE"/>
    <property type="match status" value="1"/>
</dbReference>
<keyword evidence="5" id="KW-1185">Reference proteome</keyword>
<evidence type="ECO:0000256" key="2">
    <source>
        <dbReference type="SAM" id="MobiDB-lite"/>
    </source>
</evidence>
<dbReference type="AlphaFoldDB" id="A0AAD9MSV2"/>
<proteinExistence type="inferred from homology"/>
<comment type="catalytic activity">
    <reaction evidence="1">
        <text>Thiol-dependent hydrolysis of ester, thioester, amide, peptide and isopeptide bonds formed by the C-terminal Gly of ubiquitin (a 76-residue protein attached to proteins as an intracellular targeting signal).</text>
        <dbReference type="EC" id="3.4.19.12"/>
    </reaction>
</comment>
<feature type="compositionally biased region" description="Polar residues" evidence="2">
    <location>
        <begin position="607"/>
        <end position="624"/>
    </location>
</feature>
<evidence type="ECO:0000256" key="1">
    <source>
        <dbReference type="RuleBase" id="RU366025"/>
    </source>
</evidence>
<dbReference type="GO" id="GO:0004843">
    <property type="term" value="F:cysteine-type deubiquitinase activity"/>
    <property type="evidence" value="ECO:0007669"/>
    <property type="project" value="UniProtKB-UniRule"/>
</dbReference>
<accession>A0AAD9MSV2</accession>
<dbReference type="EMBL" id="JAODUP010001047">
    <property type="protein sequence ID" value="KAK2141759.1"/>
    <property type="molecule type" value="Genomic_DNA"/>
</dbReference>
<feature type="region of interest" description="Disordered" evidence="2">
    <location>
        <begin position="533"/>
        <end position="582"/>
    </location>
</feature>
<organism evidence="4 5">
    <name type="scientific">Paralvinella palmiformis</name>
    <dbReference type="NCBI Taxonomy" id="53620"/>
    <lineage>
        <taxon>Eukaryota</taxon>
        <taxon>Metazoa</taxon>
        <taxon>Spiralia</taxon>
        <taxon>Lophotrochozoa</taxon>
        <taxon>Annelida</taxon>
        <taxon>Polychaeta</taxon>
        <taxon>Sedentaria</taxon>
        <taxon>Canalipalpata</taxon>
        <taxon>Terebellida</taxon>
        <taxon>Terebelliformia</taxon>
        <taxon>Alvinellidae</taxon>
        <taxon>Paralvinella</taxon>
    </lineage>
</organism>
<dbReference type="InterPro" id="IPR028889">
    <property type="entry name" value="USP"/>
</dbReference>
<dbReference type="EC" id="3.4.19.12" evidence="1"/>
<keyword evidence="1" id="KW-0833">Ubl conjugation pathway</keyword>
<feature type="compositionally biased region" description="Basic and acidic residues" evidence="2">
    <location>
        <begin position="541"/>
        <end position="561"/>
    </location>
</feature>
<dbReference type="PROSITE" id="PS50235">
    <property type="entry name" value="USP_3"/>
    <property type="match status" value="1"/>
</dbReference>
<feature type="region of interest" description="Disordered" evidence="2">
    <location>
        <begin position="602"/>
        <end position="626"/>
    </location>
</feature>
<evidence type="ECO:0000259" key="3">
    <source>
        <dbReference type="PROSITE" id="PS50235"/>
    </source>
</evidence>
<protein>
    <recommendedName>
        <fullName evidence="1">Ubiquitin carboxyl-terminal hydrolase</fullName>
        <ecNumber evidence="1">3.4.19.12</ecNumber>
    </recommendedName>
</protein>
<dbReference type="InterPro" id="IPR050164">
    <property type="entry name" value="Peptidase_C19"/>
</dbReference>
<dbReference type="Pfam" id="PF00443">
    <property type="entry name" value="UCH"/>
    <property type="match status" value="1"/>
</dbReference>
<keyword evidence="1" id="KW-0788">Thiol protease</keyword>
<dbReference type="PROSITE" id="PS00973">
    <property type="entry name" value="USP_2"/>
    <property type="match status" value="1"/>
</dbReference>
<dbReference type="Proteomes" id="UP001208570">
    <property type="component" value="Unassembled WGS sequence"/>
</dbReference>
<sequence length="954" mass="108448">MDELKAEVYGGRWRITGYTGTYNRFRDGYLELHPKSKAWRCVLRLKCFPGRVVKEYQLTNKIKQIIVGRHVIVELVNGDNIHMVLDPPLKSSDLGKKLKDIKENKMPIPLSPAVVDRTPNKGIEERLSPKTKTPQQNGVGTNHGKIHADVDEGKPTPHRDCSEASQTFLARGQNKSREMLENVSPKSPGNFYQKVCTFKSSRRTSLPPDVKSRNRLSQPLSMSPTYSWVQKTPVKHQSHVHLQGFSNLGNTCYMNAILQSLFGLDMFTTNLIQWSEKVNKHLADEKKNHYLFHVLLNLFLAKKSNGSTEQKCQLLAELKKNISSSLKWFSGFEQHDAHEFLGQILDQLKEEAEKLNSEMEDDDVKSEVNSPPEQKYTDNNPAVSNFEFKIIHTITCSQCGTSVNNLETFNDLSVDIPPSRALESTWSIQDALDLTFLPEQVDYTCEKCGGKEATVQHKFSKLPRVLVIHLKRYTFNTQTSRNMKLVQNLIIPKFLTLKSQSTAETEKPLAAPEPAEALMNPRKVSDIQLTNKVHHTPKRRLNLDADNKEPHRDTSLRKAHESMNASCEDLTEETEGLIPESMTEEEMMKLALERSINDMDTPHKQATHQQSGSSPSCDGNTTRLASPMANHVDGTSDTEDGINLRSVPPVEDLPCDKLGCKNRSVLEPPHKKAKLDEAQCDSAYNSFSEGHAVGDESGTGSKQELNSSGVDMNVSDEENKENYMPPTASSPMCEEGVEPLNKENGPKEEVQISAEEEYDEETQLRIAIENSLKDMENMDIQPDLEDDLEKAKQLSLKEVEKQNEPYVITQQRPKDKRDLKRTKEEEQALKLHAQTGDLPNSYQLVSIVSHIGHSSVSGHYISDTYDMNRRMWYSWNDSHGHRIDWDELRRDRERTGYLFFYAAKDVVEDMENHYYQRRCRVRSLSLSALPRQRSAGKPSSAVKLSFNNPWMELR</sequence>
<evidence type="ECO:0000313" key="5">
    <source>
        <dbReference type="Proteomes" id="UP001208570"/>
    </source>
</evidence>
<gene>
    <name evidence="4" type="ORF">LSH36_1047g00005</name>
</gene>
<comment type="similarity">
    <text evidence="1">Belongs to the peptidase C19 family.</text>
</comment>
<dbReference type="GO" id="GO:0016579">
    <property type="term" value="P:protein deubiquitination"/>
    <property type="evidence" value="ECO:0007669"/>
    <property type="project" value="InterPro"/>
</dbReference>
<reference evidence="4" key="1">
    <citation type="journal article" date="2023" name="Mol. Biol. Evol.">
        <title>Third-Generation Sequencing Reveals the Adaptive Role of the Epigenome in Three Deep-Sea Polychaetes.</title>
        <authorList>
            <person name="Perez M."/>
            <person name="Aroh O."/>
            <person name="Sun Y."/>
            <person name="Lan Y."/>
            <person name="Juniper S.K."/>
            <person name="Young C.R."/>
            <person name="Angers B."/>
            <person name="Qian P.Y."/>
        </authorList>
    </citation>
    <scope>NUCLEOTIDE SEQUENCE</scope>
    <source>
        <strain evidence="4">P08H-3</strain>
    </source>
</reference>